<dbReference type="AlphaFoldDB" id="A0A669PZL4"/>
<protein>
    <recommendedName>
        <fullName evidence="7">THAP-type domain-containing protein</fullName>
    </recommendedName>
</protein>
<evidence type="ECO:0000313" key="8">
    <source>
        <dbReference type="Ensembl" id="ENSPCLP00000011573.1"/>
    </source>
</evidence>
<organism evidence="8 9">
    <name type="scientific">Phasianus colchicus</name>
    <name type="common">Common pheasant</name>
    <dbReference type="NCBI Taxonomy" id="9054"/>
    <lineage>
        <taxon>Eukaryota</taxon>
        <taxon>Metazoa</taxon>
        <taxon>Chordata</taxon>
        <taxon>Craniata</taxon>
        <taxon>Vertebrata</taxon>
        <taxon>Euteleostomi</taxon>
        <taxon>Archelosauria</taxon>
        <taxon>Archosauria</taxon>
        <taxon>Dinosauria</taxon>
        <taxon>Saurischia</taxon>
        <taxon>Theropoda</taxon>
        <taxon>Coelurosauria</taxon>
        <taxon>Aves</taxon>
        <taxon>Neognathae</taxon>
        <taxon>Galloanserae</taxon>
        <taxon>Galliformes</taxon>
        <taxon>Phasianidae</taxon>
        <taxon>Phasianinae</taxon>
        <taxon>Phasianus</taxon>
    </lineage>
</organism>
<accession>A0A669PZL4</accession>
<feature type="domain" description="THAP-type" evidence="7">
    <location>
        <begin position="1"/>
        <end position="48"/>
    </location>
</feature>
<keyword evidence="3" id="KW-0862">Zinc</keyword>
<feature type="region of interest" description="Disordered" evidence="6">
    <location>
        <begin position="63"/>
        <end position="103"/>
    </location>
</feature>
<evidence type="ECO:0000259" key="7">
    <source>
        <dbReference type="PROSITE" id="PS50950"/>
    </source>
</evidence>
<dbReference type="PROSITE" id="PS50950">
    <property type="entry name" value="ZF_THAP"/>
    <property type="match status" value="1"/>
</dbReference>
<sequence>VNRLDPRSRRAWSPGPGAILCSRHFAEADFERYGLRRKLRRGAVPSRFPLAAARRVLPCHETVRLPAAPPPPHRLRAAEEGFPPAASRQPDQASLLPALLRVG</sequence>
<evidence type="ECO:0000313" key="9">
    <source>
        <dbReference type="Proteomes" id="UP000472261"/>
    </source>
</evidence>
<evidence type="ECO:0000256" key="4">
    <source>
        <dbReference type="ARBA" id="ARBA00023125"/>
    </source>
</evidence>
<dbReference type="SUPFAM" id="SSF57716">
    <property type="entry name" value="Glucocorticoid receptor-like (DNA-binding domain)"/>
    <property type="match status" value="1"/>
</dbReference>
<dbReference type="Ensembl" id="ENSPCLT00000015513.1">
    <property type="protein sequence ID" value="ENSPCLP00000011573.1"/>
    <property type="gene ID" value="ENSPCLG00000009553.1"/>
</dbReference>
<evidence type="ECO:0000256" key="1">
    <source>
        <dbReference type="ARBA" id="ARBA00022723"/>
    </source>
</evidence>
<dbReference type="InterPro" id="IPR006612">
    <property type="entry name" value="THAP_Znf"/>
</dbReference>
<proteinExistence type="predicted"/>
<keyword evidence="1" id="KW-0479">Metal-binding</keyword>
<reference evidence="8" key="1">
    <citation type="submission" date="2025-08" db="UniProtKB">
        <authorList>
            <consortium name="Ensembl"/>
        </authorList>
    </citation>
    <scope>IDENTIFICATION</scope>
</reference>
<evidence type="ECO:0000256" key="5">
    <source>
        <dbReference type="PROSITE-ProRule" id="PRU00309"/>
    </source>
</evidence>
<keyword evidence="9" id="KW-1185">Reference proteome</keyword>
<evidence type="ECO:0000256" key="2">
    <source>
        <dbReference type="ARBA" id="ARBA00022771"/>
    </source>
</evidence>
<dbReference type="GO" id="GO:0003677">
    <property type="term" value="F:DNA binding"/>
    <property type="evidence" value="ECO:0007669"/>
    <property type="project" value="UniProtKB-UniRule"/>
</dbReference>
<evidence type="ECO:0000256" key="6">
    <source>
        <dbReference type="SAM" id="MobiDB-lite"/>
    </source>
</evidence>
<dbReference type="Proteomes" id="UP000472261">
    <property type="component" value="Unplaced"/>
</dbReference>
<reference evidence="8" key="2">
    <citation type="submission" date="2025-09" db="UniProtKB">
        <authorList>
            <consortium name="Ensembl"/>
        </authorList>
    </citation>
    <scope>IDENTIFICATION</scope>
</reference>
<evidence type="ECO:0000256" key="3">
    <source>
        <dbReference type="ARBA" id="ARBA00022833"/>
    </source>
</evidence>
<name>A0A669PZL4_PHACC</name>
<keyword evidence="4 5" id="KW-0238">DNA-binding</keyword>
<dbReference type="GO" id="GO:0008270">
    <property type="term" value="F:zinc ion binding"/>
    <property type="evidence" value="ECO:0007669"/>
    <property type="project" value="UniProtKB-KW"/>
</dbReference>
<keyword evidence="2 5" id="KW-0863">Zinc-finger</keyword>